<organism evidence="3 4">
    <name type="scientific">Boletus edulis BED1</name>
    <dbReference type="NCBI Taxonomy" id="1328754"/>
    <lineage>
        <taxon>Eukaryota</taxon>
        <taxon>Fungi</taxon>
        <taxon>Dikarya</taxon>
        <taxon>Basidiomycota</taxon>
        <taxon>Agaricomycotina</taxon>
        <taxon>Agaricomycetes</taxon>
        <taxon>Agaricomycetidae</taxon>
        <taxon>Boletales</taxon>
        <taxon>Boletineae</taxon>
        <taxon>Boletaceae</taxon>
        <taxon>Boletoideae</taxon>
        <taxon>Boletus</taxon>
    </lineage>
</organism>
<accession>A0AAD4BLQ9</accession>
<keyword evidence="2" id="KW-0812">Transmembrane</keyword>
<keyword evidence="2" id="KW-0472">Membrane</keyword>
<evidence type="ECO:0000313" key="3">
    <source>
        <dbReference type="EMBL" id="KAF8434531.1"/>
    </source>
</evidence>
<protein>
    <submittedName>
        <fullName evidence="3">Uncharacterized protein</fullName>
    </submittedName>
</protein>
<feature type="transmembrane region" description="Helical" evidence="2">
    <location>
        <begin position="455"/>
        <end position="474"/>
    </location>
</feature>
<name>A0AAD4BLQ9_BOLED</name>
<evidence type="ECO:0000256" key="2">
    <source>
        <dbReference type="SAM" id="Phobius"/>
    </source>
</evidence>
<evidence type="ECO:0000313" key="4">
    <source>
        <dbReference type="Proteomes" id="UP001194468"/>
    </source>
</evidence>
<reference evidence="3" key="2">
    <citation type="journal article" date="2020" name="Nat. Commun.">
        <title>Large-scale genome sequencing of mycorrhizal fungi provides insights into the early evolution of symbiotic traits.</title>
        <authorList>
            <person name="Miyauchi S."/>
            <person name="Kiss E."/>
            <person name="Kuo A."/>
            <person name="Drula E."/>
            <person name="Kohler A."/>
            <person name="Sanchez-Garcia M."/>
            <person name="Morin E."/>
            <person name="Andreopoulos B."/>
            <person name="Barry K.W."/>
            <person name="Bonito G."/>
            <person name="Buee M."/>
            <person name="Carver A."/>
            <person name="Chen C."/>
            <person name="Cichocki N."/>
            <person name="Clum A."/>
            <person name="Culley D."/>
            <person name="Crous P.W."/>
            <person name="Fauchery L."/>
            <person name="Girlanda M."/>
            <person name="Hayes R.D."/>
            <person name="Keri Z."/>
            <person name="LaButti K."/>
            <person name="Lipzen A."/>
            <person name="Lombard V."/>
            <person name="Magnuson J."/>
            <person name="Maillard F."/>
            <person name="Murat C."/>
            <person name="Nolan M."/>
            <person name="Ohm R.A."/>
            <person name="Pangilinan J."/>
            <person name="Pereira M.F."/>
            <person name="Perotto S."/>
            <person name="Peter M."/>
            <person name="Pfister S."/>
            <person name="Riley R."/>
            <person name="Sitrit Y."/>
            <person name="Stielow J.B."/>
            <person name="Szollosi G."/>
            <person name="Zifcakova L."/>
            <person name="Stursova M."/>
            <person name="Spatafora J.W."/>
            <person name="Tedersoo L."/>
            <person name="Vaario L.M."/>
            <person name="Yamada A."/>
            <person name="Yan M."/>
            <person name="Wang P."/>
            <person name="Xu J."/>
            <person name="Bruns T."/>
            <person name="Baldrian P."/>
            <person name="Vilgalys R."/>
            <person name="Dunand C."/>
            <person name="Henrissat B."/>
            <person name="Grigoriev I.V."/>
            <person name="Hibbett D."/>
            <person name="Nagy L.G."/>
            <person name="Martin F.M."/>
        </authorList>
    </citation>
    <scope>NUCLEOTIDE SEQUENCE</scope>
    <source>
        <strain evidence="3">BED1</strain>
    </source>
</reference>
<dbReference type="EMBL" id="WHUW01000028">
    <property type="protein sequence ID" value="KAF8434531.1"/>
    <property type="molecule type" value="Genomic_DNA"/>
</dbReference>
<dbReference type="Proteomes" id="UP001194468">
    <property type="component" value="Unassembled WGS sequence"/>
</dbReference>
<sequence>PSAPWPWMKFDVDSSKVQPVSPSLSGDSKWCRYPQSLFPNWTWDQVNRSQMLTKCSDNELSTIFKIGVFDDGSFDQHINTHTIDRDDATDVRMYWDFLGTAPPSNVRVQALFVEDMTLPVIQMLGTKYDVEPFFFTSSVNWIPSMYEEDPKTLEDHITVVIPFVRTLKKDQQPVIRTHPVRVPTFTSTESQEKPLPYTEEERIIDTQVPLSLPSKYNEILVQDLLSLHMVRKPTTSTIISYHPSLDGTSAKRLQTLAHRTGDSVYWSNIYKRSKDPTFLFLAILWYALYAWDESFEVLFLYISALEHKVLQFNDIKLTRELHKLQAHLLYYQQLLRDYLRSVEFVRDSPSPAMNDPAISEAEREDSVQLLRTEADTLISEIKRLIRQREMLSDRLENATQLTFATKRIEDTKARRDLREATMKDSASIKQVTYLSMVFLPAAYLTNVFRMPVYEIVIYTEVTIVLTVLISWLAITVQQDSSFFPSNSGFIRRTFWPFFYAISTVKEWFGSAGRPSRHDTRSLLAFDEEQP</sequence>
<dbReference type="AlphaFoldDB" id="A0AAD4BLQ9"/>
<keyword evidence="2" id="KW-1133">Transmembrane helix</keyword>
<feature type="coiled-coil region" evidence="1">
    <location>
        <begin position="367"/>
        <end position="401"/>
    </location>
</feature>
<keyword evidence="4" id="KW-1185">Reference proteome</keyword>
<evidence type="ECO:0000256" key="1">
    <source>
        <dbReference type="SAM" id="Coils"/>
    </source>
</evidence>
<gene>
    <name evidence="3" type="ORF">L210DRAFT_3410491</name>
</gene>
<proteinExistence type="predicted"/>
<feature type="non-terminal residue" evidence="3">
    <location>
        <position position="1"/>
    </location>
</feature>
<feature type="transmembrane region" description="Helical" evidence="2">
    <location>
        <begin position="431"/>
        <end position="449"/>
    </location>
</feature>
<keyword evidence="1" id="KW-0175">Coiled coil</keyword>
<reference evidence="3" key="1">
    <citation type="submission" date="2019-10" db="EMBL/GenBank/DDBJ databases">
        <authorList>
            <consortium name="DOE Joint Genome Institute"/>
            <person name="Kuo A."/>
            <person name="Miyauchi S."/>
            <person name="Kiss E."/>
            <person name="Drula E."/>
            <person name="Kohler A."/>
            <person name="Sanchez-Garcia M."/>
            <person name="Andreopoulos B."/>
            <person name="Barry K.W."/>
            <person name="Bonito G."/>
            <person name="Buee M."/>
            <person name="Carver A."/>
            <person name="Chen C."/>
            <person name="Cichocki N."/>
            <person name="Clum A."/>
            <person name="Culley D."/>
            <person name="Crous P.W."/>
            <person name="Fauchery L."/>
            <person name="Girlanda M."/>
            <person name="Hayes R."/>
            <person name="Keri Z."/>
            <person name="LaButti K."/>
            <person name="Lipzen A."/>
            <person name="Lombard V."/>
            <person name="Magnuson J."/>
            <person name="Maillard F."/>
            <person name="Morin E."/>
            <person name="Murat C."/>
            <person name="Nolan M."/>
            <person name="Ohm R."/>
            <person name="Pangilinan J."/>
            <person name="Pereira M."/>
            <person name="Perotto S."/>
            <person name="Peter M."/>
            <person name="Riley R."/>
            <person name="Sitrit Y."/>
            <person name="Stielow B."/>
            <person name="Szollosi G."/>
            <person name="Zifcakova L."/>
            <person name="Stursova M."/>
            <person name="Spatafora J.W."/>
            <person name="Tedersoo L."/>
            <person name="Vaario L.-M."/>
            <person name="Yamada A."/>
            <person name="Yan M."/>
            <person name="Wang P."/>
            <person name="Xu J."/>
            <person name="Bruns T."/>
            <person name="Baldrian P."/>
            <person name="Vilgalys R."/>
            <person name="Henrissat B."/>
            <person name="Grigoriev I.V."/>
            <person name="Hibbett D."/>
            <person name="Nagy L.G."/>
            <person name="Martin F.M."/>
        </authorList>
    </citation>
    <scope>NUCLEOTIDE SEQUENCE</scope>
    <source>
        <strain evidence="3">BED1</strain>
    </source>
</reference>
<comment type="caution">
    <text evidence="3">The sequence shown here is derived from an EMBL/GenBank/DDBJ whole genome shotgun (WGS) entry which is preliminary data.</text>
</comment>